<comment type="caution">
    <text evidence="1">The sequence shown here is derived from an EMBL/GenBank/DDBJ whole genome shotgun (WGS) entry which is preliminary data.</text>
</comment>
<reference evidence="1 2" key="1">
    <citation type="submission" date="2014-12" db="EMBL/GenBank/DDBJ databases">
        <title>Complete genome sequence of Herbaspirillum rubrisubalbicans Os38.</title>
        <authorList>
            <person name="Chen M."/>
            <person name="An Q."/>
        </authorList>
    </citation>
    <scope>NUCLEOTIDE SEQUENCE [LARGE SCALE GENOMIC DNA]</scope>
    <source>
        <strain evidence="1 2">Os38</strain>
    </source>
</reference>
<dbReference type="EMBL" id="JUGD01000030">
    <property type="protein sequence ID" value="RAM62007.1"/>
    <property type="molecule type" value="Genomic_DNA"/>
</dbReference>
<evidence type="ECO:0000313" key="1">
    <source>
        <dbReference type="EMBL" id="RAM62007.1"/>
    </source>
</evidence>
<proteinExistence type="predicted"/>
<protein>
    <submittedName>
        <fullName evidence="1">Uncharacterized protein</fullName>
    </submittedName>
</protein>
<name>A0ABX9BVY0_9BURK</name>
<dbReference type="Proteomes" id="UP000248631">
    <property type="component" value="Unassembled WGS sequence"/>
</dbReference>
<sequence>MLFIETIGETLDLRSGAELFPDALDQEVRGQPVAVADEARIGLYQWKLIVINCDDPYLYF</sequence>
<accession>A0ABX9BVY0</accession>
<gene>
    <name evidence="1" type="ORF">RB24_22740</name>
</gene>
<organism evidence="1 2">
    <name type="scientific">Herbaspirillum rubrisubalbicans</name>
    <dbReference type="NCBI Taxonomy" id="80842"/>
    <lineage>
        <taxon>Bacteria</taxon>
        <taxon>Pseudomonadati</taxon>
        <taxon>Pseudomonadota</taxon>
        <taxon>Betaproteobacteria</taxon>
        <taxon>Burkholderiales</taxon>
        <taxon>Oxalobacteraceae</taxon>
        <taxon>Herbaspirillum</taxon>
    </lineage>
</organism>
<keyword evidence="2" id="KW-1185">Reference proteome</keyword>
<evidence type="ECO:0000313" key="2">
    <source>
        <dbReference type="Proteomes" id="UP000248631"/>
    </source>
</evidence>